<sequence length="256" mass="28134">MGKIITIANQKGGVGKTTTALNLGACLSIEGKKVLLVDSDPQGNLTTGVGILRDELSLSLYDLYMNSSSPETAKVQTAYENLWIIPSTIDLVGVEVELVHRENREFVLKKMLSQFGSDFDFIIIDAPPSLGLLTLNCLVCADSLIIPVQCEYYALEGLGLLMKTVELVRAKLNPALKIEGILLTMFDGRNTLSKQVAEEVRKFFGKKVYNTVIPRNVTLAESPSHGKPAVFYDMRSKGSQSYLSFAMEFLSEESAR</sequence>
<dbReference type="EMBL" id="BSDX01000001">
    <property type="protein sequence ID" value="GLI52334.1"/>
    <property type="molecule type" value="Genomic_DNA"/>
</dbReference>
<protein>
    <submittedName>
        <fullName evidence="2">Sporulation initiation inhibitor Soj</fullName>
    </submittedName>
</protein>
<comment type="caution">
    <text evidence="2">The sequence shown here is derived from an EMBL/GenBank/DDBJ whole genome shotgun (WGS) entry which is preliminary data.</text>
</comment>
<feature type="domain" description="AAA" evidence="1">
    <location>
        <begin position="3"/>
        <end position="178"/>
    </location>
</feature>
<dbReference type="InterPro" id="IPR027417">
    <property type="entry name" value="P-loop_NTPase"/>
</dbReference>
<evidence type="ECO:0000313" key="2">
    <source>
        <dbReference type="EMBL" id="GLI52334.1"/>
    </source>
</evidence>
<dbReference type="PANTHER" id="PTHR13696">
    <property type="entry name" value="P-LOOP CONTAINING NUCLEOSIDE TRIPHOSPHATE HYDROLASE"/>
    <property type="match status" value="1"/>
</dbReference>
<dbReference type="InterPro" id="IPR025669">
    <property type="entry name" value="AAA_dom"/>
</dbReference>
<dbReference type="Pfam" id="PF13614">
    <property type="entry name" value="AAA_31"/>
    <property type="match status" value="1"/>
</dbReference>
<proteinExistence type="predicted"/>
<dbReference type="PANTHER" id="PTHR13696:SF52">
    <property type="entry name" value="PARA FAMILY PROTEIN CT_582"/>
    <property type="match status" value="1"/>
</dbReference>
<reference evidence="2" key="1">
    <citation type="submission" date="2022-12" db="EMBL/GenBank/DDBJ databases">
        <title>Reference genome sequencing for broad-spectrum identification of bacterial and archaeal isolates by mass spectrometry.</title>
        <authorList>
            <person name="Sekiguchi Y."/>
            <person name="Tourlousse D.M."/>
        </authorList>
    </citation>
    <scope>NUCLEOTIDE SEQUENCE</scope>
    <source>
        <strain evidence="2">TSL-P1</strain>
    </source>
</reference>
<organism evidence="2 3">
    <name type="scientific">Thermodesulfovibrio yellowstonii</name>
    <dbReference type="NCBI Taxonomy" id="28262"/>
    <lineage>
        <taxon>Bacteria</taxon>
        <taxon>Pseudomonadati</taxon>
        <taxon>Nitrospirota</taxon>
        <taxon>Thermodesulfovibrionia</taxon>
        <taxon>Thermodesulfovibrionales</taxon>
        <taxon>Thermodesulfovibrionaceae</taxon>
        <taxon>Thermodesulfovibrio</taxon>
    </lineage>
</organism>
<evidence type="ECO:0000259" key="1">
    <source>
        <dbReference type="Pfam" id="PF13614"/>
    </source>
</evidence>
<dbReference type="Gene3D" id="3.40.50.300">
    <property type="entry name" value="P-loop containing nucleotide triphosphate hydrolases"/>
    <property type="match status" value="1"/>
</dbReference>
<dbReference type="FunFam" id="3.40.50.300:FF:000285">
    <property type="entry name" value="Sporulation initiation inhibitor Soj"/>
    <property type="match status" value="1"/>
</dbReference>
<gene>
    <name evidence="2" type="ORF">TISLANDTSLP1_00270</name>
</gene>
<dbReference type="Proteomes" id="UP001144297">
    <property type="component" value="Unassembled WGS sequence"/>
</dbReference>
<name>A0A9W6GE74_9BACT</name>
<accession>A0A9W6GE74</accession>
<evidence type="ECO:0000313" key="3">
    <source>
        <dbReference type="Proteomes" id="UP001144297"/>
    </source>
</evidence>
<dbReference type="AlphaFoldDB" id="A0A9W6GE74"/>
<dbReference type="SUPFAM" id="SSF52540">
    <property type="entry name" value="P-loop containing nucleoside triphosphate hydrolases"/>
    <property type="match status" value="1"/>
</dbReference>
<keyword evidence="3" id="KW-1185">Reference proteome</keyword>
<dbReference type="CDD" id="cd02042">
    <property type="entry name" value="ParAB_family"/>
    <property type="match status" value="1"/>
</dbReference>
<dbReference type="InterPro" id="IPR050678">
    <property type="entry name" value="DNA_Partitioning_ATPase"/>
</dbReference>